<evidence type="ECO:0000313" key="2">
    <source>
        <dbReference type="Proteomes" id="UP000001312"/>
    </source>
</evidence>
<dbReference type="InParanoid" id="A7F412"/>
<accession>A7F412</accession>
<proteinExistence type="predicted"/>
<protein>
    <submittedName>
        <fullName evidence="1">Uncharacterized protein</fullName>
    </submittedName>
</protein>
<dbReference type="Proteomes" id="UP000001312">
    <property type="component" value="Unassembled WGS sequence"/>
</dbReference>
<dbReference type="AlphaFoldDB" id="A7F412"/>
<keyword evidence="2" id="KW-1185">Reference proteome</keyword>
<dbReference type="KEGG" id="ssl:SS1G_12008"/>
<reference evidence="2" key="1">
    <citation type="journal article" date="2011" name="PLoS Genet.">
        <title>Genomic analysis of the necrotrophic fungal pathogens Sclerotinia sclerotiorum and Botrytis cinerea.</title>
        <authorList>
            <person name="Amselem J."/>
            <person name="Cuomo C.A."/>
            <person name="van Kan J.A."/>
            <person name="Viaud M."/>
            <person name="Benito E.P."/>
            <person name="Couloux A."/>
            <person name="Coutinho P.M."/>
            <person name="de Vries R.P."/>
            <person name="Dyer P.S."/>
            <person name="Fillinger S."/>
            <person name="Fournier E."/>
            <person name="Gout L."/>
            <person name="Hahn M."/>
            <person name="Kohn L."/>
            <person name="Lapalu N."/>
            <person name="Plummer K.M."/>
            <person name="Pradier J.M."/>
            <person name="Quevillon E."/>
            <person name="Sharon A."/>
            <person name="Simon A."/>
            <person name="ten Have A."/>
            <person name="Tudzynski B."/>
            <person name="Tudzynski P."/>
            <person name="Wincker P."/>
            <person name="Andrew M."/>
            <person name="Anthouard V."/>
            <person name="Beever R.E."/>
            <person name="Beffa R."/>
            <person name="Benoit I."/>
            <person name="Bouzid O."/>
            <person name="Brault B."/>
            <person name="Chen Z."/>
            <person name="Choquer M."/>
            <person name="Collemare J."/>
            <person name="Cotton P."/>
            <person name="Danchin E.G."/>
            <person name="Da Silva C."/>
            <person name="Gautier A."/>
            <person name="Giraud C."/>
            <person name="Giraud T."/>
            <person name="Gonzalez C."/>
            <person name="Grossetete S."/>
            <person name="Guldener U."/>
            <person name="Henrissat B."/>
            <person name="Howlett B.J."/>
            <person name="Kodira C."/>
            <person name="Kretschmer M."/>
            <person name="Lappartient A."/>
            <person name="Leroch M."/>
            <person name="Levis C."/>
            <person name="Mauceli E."/>
            <person name="Neuveglise C."/>
            <person name="Oeser B."/>
            <person name="Pearson M."/>
            <person name="Poulain J."/>
            <person name="Poussereau N."/>
            <person name="Quesneville H."/>
            <person name="Rascle C."/>
            <person name="Schumacher J."/>
            <person name="Segurens B."/>
            <person name="Sexton A."/>
            <person name="Silva E."/>
            <person name="Sirven C."/>
            <person name="Soanes D.M."/>
            <person name="Talbot N.J."/>
            <person name="Templeton M."/>
            <person name="Yandava C."/>
            <person name="Yarden O."/>
            <person name="Zeng Q."/>
            <person name="Rollins J.A."/>
            <person name="Lebrun M.H."/>
            <person name="Dickman M."/>
        </authorList>
    </citation>
    <scope>NUCLEOTIDE SEQUENCE [LARGE SCALE GENOMIC DNA]</scope>
    <source>
        <strain evidence="2">ATCC 18683 / 1980 / Ss-1</strain>
    </source>
</reference>
<evidence type="ECO:0000313" key="1">
    <source>
        <dbReference type="EMBL" id="EDN97483.1"/>
    </source>
</evidence>
<gene>
    <name evidence="1" type="ORF">SS1G_12008</name>
</gene>
<sequence length="74" mass="8014">MYIGSWERDVTNKQISTGYGKITTGTSSNLWVPIHQDDFKNPSSPEGTGAANMVALSDKIGTNSHREVFFPPGA</sequence>
<name>A7F412_SCLS1</name>
<dbReference type="EMBL" id="CH476640">
    <property type="protein sequence ID" value="EDN97483.1"/>
    <property type="molecule type" value="Genomic_DNA"/>
</dbReference>
<organism evidence="1 2">
    <name type="scientific">Sclerotinia sclerotiorum (strain ATCC 18683 / 1980 / Ss-1)</name>
    <name type="common">White mold</name>
    <name type="synonym">Whetzelinia sclerotiorum</name>
    <dbReference type="NCBI Taxonomy" id="665079"/>
    <lineage>
        <taxon>Eukaryota</taxon>
        <taxon>Fungi</taxon>
        <taxon>Dikarya</taxon>
        <taxon>Ascomycota</taxon>
        <taxon>Pezizomycotina</taxon>
        <taxon>Leotiomycetes</taxon>
        <taxon>Helotiales</taxon>
        <taxon>Sclerotiniaceae</taxon>
        <taxon>Sclerotinia</taxon>
    </lineage>
</organism>
<dbReference type="RefSeq" id="XP_001586979.1">
    <property type="nucleotide sequence ID" value="XM_001586929.1"/>
</dbReference>
<dbReference type="GeneID" id="5482862"/>